<organism evidence="1 2">
    <name type="scientific">Apiospora phragmitis</name>
    <dbReference type="NCBI Taxonomy" id="2905665"/>
    <lineage>
        <taxon>Eukaryota</taxon>
        <taxon>Fungi</taxon>
        <taxon>Dikarya</taxon>
        <taxon>Ascomycota</taxon>
        <taxon>Pezizomycotina</taxon>
        <taxon>Sordariomycetes</taxon>
        <taxon>Xylariomycetidae</taxon>
        <taxon>Amphisphaeriales</taxon>
        <taxon>Apiosporaceae</taxon>
        <taxon>Apiospora</taxon>
    </lineage>
</organism>
<protein>
    <submittedName>
        <fullName evidence="1">Uncharacterized protein</fullName>
    </submittedName>
</protein>
<evidence type="ECO:0000313" key="2">
    <source>
        <dbReference type="Proteomes" id="UP001480595"/>
    </source>
</evidence>
<keyword evidence="2" id="KW-1185">Reference proteome</keyword>
<dbReference type="GeneID" id="92098022"/>
<proteinExistence type="predicted"/>
<reference evidence="1 2" key="1">
    <citation type="submission" date="2023-01" db="EMBL/GenBank/DDBJ databases">
        <title>Analysis of 21 Apiospora genomes using comparative genomics revels a genus with tremendous synthesis potential of carbohydrate active enzymes and secondary metabolites.</title>
        <authorList>
            <person name="Sorensen T."/>
        </authorList>
    </citation>
    <scope>NUCLEOTIDE SEQUENCE [LARGE SCALE GENOMIC DNA]</scope>
    <source>
        <strain evidence="1 2">CBS 135458</strain>
    </source>
</reference>
<gene>
    <name evidence="1" type="ORF">PG994_013550</name>
</gene>
<name>A0ABR1T8X9_9PEZI</name>
<dbReference type="Proteomes" id="UP001480595">
    <property type="component" value="Unassembled WGS sequence"/>
</dbReference>
<accession>A0ABR1T8X9</accession>
<comment type="caution">
    <text evidence="1">The sequence shown here is derived from an EMBL/GenBank/DDBJ whole genome shotgun (WGS) entry which is preliminary data.</text>
</comment>
<evidence type="ECO:0000313" key="1">
    <source>
        <dbReference type="EMBL" id="KAK8043067.1"/>
    </source>
</evidence>
<dbReference type="RefSeq" id="XP_066709920.1">
    <property type="nucleotide sequence ID" value="XM_066864959.1"/>
</dbReference>
<dbReference type="EMBL" id="JAQQWL010000013">
    <property type="protein sequence ID" value="KAK8043067.1"/>
    <property type="molecule type" value="Genomic_DNA"/>
</dbReference>
<sequence length="116" mass="12651">MAAIFEEQSDPMSMLYLSICGKKEQPVTWLSSGCGSSSSSSDGMTTTDTLKANMDRLDKAATSQKAKVSRIEAALYEKNGIKATVAATKDTLESWRTTVDKCNDDRMDELRKGQDA</sequence>